<name>A0A0R3PCB0_ANGCS</name>
<evidence type="ECO:0000313" key="1">
    <source>
        <dbReference type="EMBL" id="VDM53019.1"/>
    </source>
</evidence>
<reference evidence="1 2" key="2">
    <citation type="submission" date="2018-11" db="EMBL/GenBank/DDBJ databases">
        <authorList>
            <consortium name="Pathogen Informatics"/>
        </authorList>
    </citation>
    <scope>NUCLEOTIDE SEQUENCE [LARGE SCALE GENOMIC DNA]</scope>
    <source>
        <strain evidence="1 2">Costa Rica</strain>
    </source>
</reference>
<proteinExistence type="predicted"/>
<dbReference type="WBParaSite" id="ACOC_0000143301-mRNA-1">
    <property type="protein sequence ID" value="ACOC_0000143301-mRNA-1"/>
    <property type="gene ID" value="ACOC_0000143301"/>
</dbReference>
<gene>
    <name evidence="1" type="ORF">ACOC_LOCUS1434</name>
</gene>
<dbReference type="AlphaFoldDB" id="A0A0R3PCB0"/>
<protein>
    <submittedName>
        <fullName evidence="3">Transposase</fullName>
    </submittedName>
</protein>
<organism evidence="3">
    <name type="scientific">Angiostrongylus costaricensis</name>
    <name type="common">Nematode worm</name>
    <dbReference type="NCBI Taxonomy" id="334426"/>
    <lineage>
        <taxon>Eukaryota</taxon>
        <taxon>Metazoa</taxon>
        <taxon>Ecdysozoa</taxon>
        <taxon>Nematoda</taxon>
        <taxon>Chromadorea</taxon>
        <taxon>Rhabditida</taxon>
        <taxon>Rhabditina</taxon>
        <taxon>Rhabditomorpha</taxon>
        <taxon>Strongyloidea</taxon>
        <taxon>Metastrongylidae</taxon>
        <taxon>Angiostrongylus</taxon>
    </lineage>
</organism>
<sequence>MVPARDKFLGFVTKFLKKNADSGALITRLLTALKTYIERISMYSIIDELTRR</sequence>
<dbReference type="EMBL" id="UYYA01000214">
    <property type="protein sequence ID" value="VDM53019.1"/>
    <property type="molecule type" value="Genomic_DNA"/>
</dbReference>
<dbReference type="Gene3D" id="1.20.1050.10">
    <property type="match status" value="1"/>
</dbReference>
<reference evidence="3" key="1">
    <citation type="submission" date="2017-02" db="UniProtKB">
        <authorList>
            <consortium name="WormBaseParasite"/>
        </authorList>
    </citation>
    <scope>IDENTIFICATION</scope>
</reference>
<evidence type="ECO:0000313" key="2">
    <source>
        <dbReference type="Proteomes" id="UP000267027"/>
    </source>
</evidence>
<accession>A0A0R3PCB0</accession>
<dbReference type="Proteomes" id="UP000267027">
    <property type="component" value="Unassembled WGS sequence"/>
</dbReference>
<evidence type="ECO:0000313" key="3">
    <source>
        <dbReference type="WBParaSite" id="ACOC_0000143301-mRNA-1"/>
    </source>
</evidence>
<keyword evidence="2" id="KW-1185">Reference proteome</keyword>